<dbReference type="EMBL" id="BPQB01000001">
    <property type="protein sequence ID" value="GJE84110.1"/>
    <property type="molecule type" value="Genomic_DNA"/>
</dbReference>
<protein>
    <submittedName>
        <fullName evidence="2">Uncharacterized protein</fullName>
    </submittedName>
</protein>
<feature type="region of interest" description="Disordered" evidence="1">
    <location>
        <begin position="99"/>
        <end position="291"/>
    </location>
</feature>
<feature type="compositionally biased region" description="Polar residues" evidence="1">
    <location>
        <begin position="219"/>
        <end position="235"/>
    </location>
</feature>
<dbReference type="OrthoDB" id="3358418at2759"/>
<feature type="region of interest" description="Disordered" evidence="1">
    <location>
        <begin position="399"/>
        <end position="431"/>
    </location>
</feature>
<feature type="compositionally biased region" description="Pro residues" evidence="1">
    <location>
        <begin position="9"/>
        <end position="19"/>
    </location>
</feature>
<dbReference type="Proteomes" id="UP000703269">
    <property type="component" value="Unassembled WGS sequence"/>
</dbReference>
<evidence type="ECO:0000256" key="1">
    <source>
        <dbReference type="SAM" id="MobiDB-lite"/>
    </source>
</evidence>
<proteinExistence type="predicted"/>
<feature type="compositionally biased region" description="Basic residues" evidence="1">
    <location>
        <begin position="413"/>
        <end position="431"/>
    </location>
</feature>
<feature type="compositionally biased region" description="Acidic residues" evidence="1">
    <location>
        <begin position="266"/>
        <end position="276"/>
    </location>
</feature>
<accession>A0A9P3FXD5</accession>
<feature type="region of interest" description="Disordered" evidence="1">
    <location>
        <begin position="1"/>
        <end position="26"/>
    </location>
</feature>
<evidence type="ECO:0000313" key="2">
    <source>
        <dbReference type="EMBL" id="GJE84110.1"/>
    </source>
</evidence>
<name>A0A9P3FXD5_9APHY</name>
<dbReference type="AlphaFoldDB" id="A0A9P3FXD5"/>
<gene>
    <name evidence="2" type="ORF">PsYK624_001850</name>
</gene>
<comment type="caution">
    <text evidence="2">The sequence shown here is derived from an EMBL/GenBank/DDBJ whole genome shotgun (WGS) entry which is preliminary data.</text>
</comment>
<feature type="compositionally biased region" description="Low complexity" evidence="1">
    <location>
        <begin position="194"/>
        <end position="213"/>
    </location>
</feature>
<evidence type="ECO:0000313" key="3">
    <source>
        <dbReference type="Proteomes" id="UP000703269"/>
    </source>
</evidence>
<reference evidence="2 3" key="1">
    <citation type="submission" date="2021-08" db="EMBL/GenBank/DDBJ databases">
        <title>Draft Genome Sequence of Phanerochaete sordida strain YK-624.</title>
        <authorList>
            <person name="Mori T."/>
            <person name="Dohra H."/>
            <person name="Suzuki T."/>
            <person name="Kawagishi H."/>
            <person name="Hirai H."/>
        </authorList>
    </citation>
    <scope>NUCLEOTIDE SEQUENCE [LARGE SCALE GENOMIC DNA]</scope>
    <source>
        <strain evidence="2 3">YK-624</strain>
    </source>
</reference>
<organism evidence="2 3">
    <name type="scientific">Phanerochaete sordida</name>
    <dbReference type="NCBI Taxonomy" id="48140"/>
    <lineage>
        <taxon>Eukaryota</taxon>
        <taxon>Fungi</taxon>
        <taxon>Dikarya</taxon>
        <taxon>Basidiomycota</taxon>
        <taxon>Agaricomycotina</taxon>
        <taxon>Agaricomycetes</taxon>
        <taxon>Polyporales</taxon>
        <taxon>Phanerochaetaceae</taxon>
        <taxon>Phanerochaete</taxon>
    </lineage>
</organism>
<keyword evidence="3" id="KW-1185">Reference proteome</keyword>
<sequence>MVAPGAPTRLPPPPIPPTEVIPQSPLQSPTQLVNAVQDIMSRVLTANSEREMHRRLVWEQEQEAKYAQRQADLERQLTAMQHEMSMMKSIFQSMTQPLSPSFPNALERITTPLPGSSDRRDEMPPPPADTHAMLRSPLTPISQAAYFSPPPPAFVQGSSSRPMAEPFSPPRSTSHLSPQFLPTPGTPATSHATPSSQPSPSNSSMRPPSVVSPRLAQRVAQQSLDQATTLPSPIQTPVVTPAHPPTPTGRRKRRTPALSLGPQADSDGDASDAESDTEQHAKRRKNGHDMRRLTIHAALKAHLFNWMATNQKDPLPDAHLEGAPWEPDRPVRLVWGRTARQSAHNGAVRKRIIEDLVARGPTLYPDVPPDDFNTKRLEEVFKQTLKTLNAKWRSQNDPSLAVYQQAKESEKARKSRRRERKKAKLKRRAERRKQLDAFEHGAFDPALALECMSSEESGDEGGGALGGDGPPLRIYQLAWRSARLVHFYAILDEDAPEEPVEVNGVLIPKPRRAPVRRDRTAAPPKEPFALPPKGVARWMVNGRWAASLRGTQSEAGLAGCIVDLPDCDLSVLHVLGEELDGELETHPSYVPFTFAHTFAPPA</sequence>